<dbReference type="EMBL" id="MAAO01000002">
    <property type="protein sequence ID" value="OUR99556.1"/>
    <property type="molecule type" value="Genomic_DNA"/>
</dbReference>
<reference evidence="6" key="1">
    <citation type="journal article" date="2017" name="Proc. Natl. Acad. Sci. U.S.A.">
        <title>Simulation of Deepwater Horizon oil plume reveals substrate specialization within a complex community of hydrocarbon-degraders.</title>
        <authorList>
            <person name="Hu P."/>
            <person name="Dubinsky E.A."/>
            <person name="Probst A.J."/>
            <person name="Wang J."/>
            <person name="Sieber C.M.K."/>
            <person name="Tom L.M."/>
            <person name="Gardinali P."/>
            <person name="Banfield J.F."/>
            <person name="Atlas R.M."/>
            <person name="Andersen G.L."/>
        </authorList>
    </citation>
    <scope>NUCLEOTIDE SEQUENCE [LARGE SCALE GENOMIC DNA]</scope>
</reference>
<dbReference type="InterPro" id="IPR027283">
    <property type="entry name" value="YerD"/>
</dbReference>
<keyword evidence="3" id="KW-0472">Membrane</keyword>
<feature type="transmembrane region" description="Helical" evidence="3">
    <location>
        <begin position="29"/>
        <end position="46"/>
    </location>
</feature>
<feature type="domain" description="Glutamate synthase" evidence="4">
    <location>
        <begin position="155"/>
        <end position="472"/>
    </location>
</feature>
<evidence type="ECO:0000313" key="6">
    <source>
        <dbReference type="Proteomes" id="UP000196531"/>
    </source>
</evidence>
<dbReference type="PANTHER" id="PTHR43819:SF1">
    <property type="entry name" value="ARCHAEAL-TYPE GLUTAMATE SYNTHASE [NADPH]"/>
    <property type="match status" value="1"/>
</dbReference>
<dbReference type="InterPro" id="IPR002932">
    <property type="entry name" value="Glu_synthdom"/>
</dbReference>
<evidence type="ECO:0000256" key="3">
    <source>
        <dbReference type="SAM" id="Phobius"/>
    </source>
</evidence>
<proteinExistence type="inferred from homology"/>
<dbReference type="GO" id="GO:0015930">
    <property type="term" value="F:glutamate synthase activity"/>
    <property type="evidence" value="ECO:0007669"/>
    <property type="project" value="InterPro"/>
</dbReference>
<accession>A0A1Y5FFN0</accession>
<dbReference type="AlphaFoldDB" id="A0A1Y5FFN0"/>
<sequence length="514" mass="56848">MRKHFYIACIVSIIIELILFKYVLLGFYLTAPIVIILIYLGMVDSLQNKQTIRKNYPLGGRLRYVMEELRPKIYQYFIESDIDGTPIDRTKRSVIYQRAKKSLATKPFGTQEDVYAIGYEWINHSMYPLNVEEILKVSKSITVGGKDCKHPYDCSRLNISAMSFGSLSGHAIEALNMGAKLGGFAHNTGEGSISSHHLKHEGDLIWQIGTGYFGCRTEDGNFSADKFTERAKLDSVKMIEIKLSQGAKPGHGGILPAGKNTEEIGKIRGVKPHTRIDSPPYHKAFTDNVGLLNFIKQLRELSGGKPIGIKLCFGSRTEFHDLCKNMVKLGIAPDFITVDGGEGGTGAAPLEFSNSIGTPLKEGLIKTNNILRSYNLRDELKIFASGKIFTGFDMVKAIALGADSCYSARGMMLALGCIQALICNTNHCPTGITTQNKGLEGGLNVKDKGPRVANFQAETLHSLCEILAASGTAHPCELDRAHIYRRVSMTDVKNYEEIYPRRHVEPEEQEGFTL</sequence>
<organism evidence="5 6">
    <name type="scientific">Halobacteriovorax marinus</name>
    <dbReference type="NCBI Taxonomy" id="97084"/>
    <lineage>
        <taxon>Bacteria</taxon>
        <taxon>Pseudomonadati</taxon>
        <taxon>Bdellovibrionota</taxon>
        <taxon>Bacteriovoracia</taxon>
        <taxon>Bacteriovoracales</taxon>
        <taxon>Halobacteriovoraceae</taxon>
        <taxon>Halobacteriovorax</taxon>
    </lineage>
</organism>
<dbReference type="SUPFAM" id="SSF51395">
    <property type="entry name" value="FMN-linked oxidoreductases"/>
    <property type="match status" value="1"/>
</dbReference>
<dbReference type="CDD" id="cd02808">
    <property type="entry name" value="GltS_FMN"/>
    <property type="match status" value="1"/>
</dbReference>
<dbReference type="Proteomes" id="UP000196531">
    <property type="component" value="Unassembled WGS sequence"/>
</dbReference>
<protein>
    <submittedName>
        <fullName evidence="5">FMN-binding glutamate synthase family protein</fullName>
    </submittedName>
</protein>
<evidence type="ECO:0000256" key="1">
    <source>
        <dbReference type="ARBA" id="ARBA00009716"/>
    </source>
</evidence>
<evidence type="ECO:0000256" key="2">
    <source>
        <dbReference type="PIRNR" id="PIRNR006429"/>
    </source>
</evidence>
<dbReference type="InterPro" id="IPR024188">
    <property type="entry name" value="GltB"/>
</dbReference>
<dbReference type="GO" id="GO:0006537">
    <property type="term" value="P:glutamate biosynthetic process"/>
    <property type="evidence" value="ECO:0007669"/>
    <property type="project" value="InterPro"/>
</dbReference>
<name>A0A1Y5FFN0_9BACT</name>
<dbReference type="Gene3D" id="3.20.20.70">
    <property type="entry name" value="Aldolase class I"/>
    <property type="match status" value="1"/>
</dbReference>
<keyword evidence="3" id="KW-0812">Transmembrane</keyword>
<dbReference type="PIRSF" id="PIRSF500060">
    <property type="entry name" value="UCP500060"/>
    <property type="match status" value="1"/>
</dbReference>
<keyword evidence="3" id="KW-1133">Transmembrane helix</keyword>
<comment type="caution">
    <text evidence="5">The sequence shown here is derived from an EMBL/GenBank/DDBJ whole genome shotgun (WGS) entry which is preliminary data.</text>
</comment>
<evidence type="ECO:0000313" key="5">
    <source>
        <dbReference type="EMBL" id="OUR99556.1"/>
    </source>
</evidence>
<evidence type="ECO:0000259" key="4">
    <source>
        <dbReference type="Pfam" id="PF01645"/>
    </source>
</evidence>
<dbReference type="Pfam" id="PF01645">
    <property type="entry name" value="Glu_synthase"/>
    <property type="match status" value="1"/>
</dbReference>
<dbReference type="InterPro" id="IPR013785">
    <property type="entry name" value="Aldolase_TIM"/>
</dbReference>
<gene>
    <name evidence="5" type="ORF">A9Q84_00620</name>
</gene>
<comment type="similarity">
    <text evidence="1 2">Belongs to the glutamate synthase family.</text>
</comment>
<dbReference type="PIRSF" id="PIRSF006429">
    <property type="entry name" value="GOGAT_lg_2"/>
    <property type="match status" value="1"/>
</dbReference>
<dbReference type="PANTHER" id="PTHR43819">
    <property type="entry name" value="ARCHAEAL-TYPE GLUTAMATE SYNTHASE [NADPH]"/>
    <property type="match status" value="1"/>
</dbReference>